<reference evidence="1 2" key="1">
    <citation type="submission" date="2013-10" db="EMBL/GenBank/DDBJ databases">
        <authorList>
            <person name="Ichikawa N."/>
            <person name="Kimura A."/>
            <person name="Ohji S."/>
            <person name="Hosoyama A."/>
            <person name="Fujita N."/>
        </authorList>
    </citation>
    <scope>NUCLEOTIDE SEQUENCE [LARGE SCALE GENOMIC DNA]</scope>
    <source>
        <strain evidence="1 2">NBRC 102217</strain>
    </source>
</reference>
<keyword evidence="2" id="KW-1185">Reference proteome</keyword>
<reference evidence="1 2" key="2">
    <citation type="submission" date="2013-11" db="EMBL/GenBank/DDBJ databases">
        <title>Whole genome shotgun sequence of Vibrio halioticoli NBRC 102217.</title>
        <authorList>
            <person name="Isaki S."/>
            <person name="Kimura A."/>
            <person name="Ohji S."/>
            <person name="Hosoyama A."/>
            <person name="Fujita N."/>
            <person name="Hashimoto M."/>
            <person name="Hosoyama Y."/>
            <person name="Yamazoe A."/>
        </authorList>
    </citation>
    <scope>NUCLEOTIDE SEQUENCE [LARGE SCALE GENOMIC DNA]</scope>
    <source>
        <strain evidence="1 2">NBRC 102217</strain>
    </source>
</reference>
<evidence type="ECO:0000313" key="2">
    <source>
        <dbReference type="Proteomes" id="UP000017800"/>
    </source>
</evidence>
<name>V5F154_9VIBR</name>
<gene>
    <name evidence="1" type="ORF">VHA01S_010_00750</name>
</gene>
<dbReference type="OrthoDB" id="9889015at2"/>
<evidence type="ECO:0000313" key="1">
    <source>
        <dbReference type="EMBL" id="GAD88849.1"/>
    </source>
</evidence>
<protein>
    <submittedName>
        <fullName evidence="1">Uncharacterized protein</fullName>
    </submittedName>
</protein>
<organism evidence="1 2">
    <name type="scientific">Vibrio halioticoli NBRC 102217</name>
    <dbReference type="NCBI Taxonomy" id="1219072"/>
    <lineage>
        <taxon>Bacteria</taxon>
        <taxon>Pseudomonadati</taxon>
        <taxon>Pseudomonadota</taxon>
        <taxon>Gammaproteobacteria</taxon>
        <taxon>Vibrionales</taxon>
        <taxon>Vibrionaceae</taxon>
        <taxon>Vibrio</taxon>
    </lineage>
</organism>
<proteinExistence type="predicted"/>
<dbReference type="AlphaFoldDB" id="V5F154"/>
<dbReference type="Proteomes" id="UP000017800">
    <property type="component" value="Unassembled WGS sequence"/>
</dbReference>
<accession>V5F154</accession>
<sequence>MIKRHYHINFYAILGMLALLVASMTPSFNSLSQHAMPANAITQANVESVQSSHAAHSAQAHCANHTHVKMGHDCVEHLCSGQSCGTVIDLSASPLLALTSIASTDPLMRNKSQLLSAHLQQPIRPPIV</sequence>
<dbReference type="RefSeq" id="WP_023403229.1">
    <property type="nucleotide sequence ID" value="NZ_BAUJ01000010.1"/>
</dbReference>
<dbReference type="eggNOG" id="ENOG5031PA8">
    <property type="taxonomic scope" value="Bacteria"/>
</dbReference>
<dbReference type="EMBL" id="BAUJ01000010">
    <property type="protein sequence ID" value="GAD88849.1"/>
    <property type="molecule type" value="Genomic_DNA"/>
</dbReference>
<comment type="caution">
    <text evidence="1">The sequence shown here is derived from an EMBL/GenBank/DDBJ whole genome shotgun (WGS) entry which is preliminary data.</text>
</comment>